<keyword evidence="2" id="KW-0732">Signal</keyword>
<proteinExistence type="inferred from homology"/>
<name>A0A5R9F0S8_9BACL</name>
<dbReference type="PANTHER" id="PTHR11069:SF23">
    <property type="entry name" value="LYSOSOMAL ACID GLUCOSYLCERAMIDASE"/>
    <property type="match status" value="1"/>
</dbReference>
<organism evidence="7 8">
    <name type="scientific">Exobacillus caeni</name>
    <dbReference type="NCBI Taxonomy" id="2574798"/>
    <lineage>
        <taxon>Bacteria</taxon>
        <taxon>Bacillati</taxon>
        <taxon>Bacillota</taxon>
        <taxon>Bacilli</taxon>
        <taxon>Bacillales</taxon>
        <taxon>Guptibacillaceae</taxon>
        <taxon>Exobacillus</taxon>
    </lineage>
</organism>
<dbReference type="InterPro" id="IPR013780">
    <property type="entry name" value="Glyco_hydro_b"/>
</dbReference>
<dbReference type="EMBL" id="SWLG01000014">
    <property type="protein sequence ID" value="TLS36036.1"/>
    <property type="molecule type" value="Genomic_DNA"/>
</dbReference>
<keyword evidence="4" id="KW-0326">Glycosidase</keyword>
<dbReference type="Pfam" id="PF17189">
    <property type="entry name" value="Glyco_hydro_30C"/>
    <property type="match status" value="1"/>
</dbReference>
<evidence type="ECO:0000256" key="2">
    <source>
        <dbReference type="ARBA" id="ARBA00022729"/>
    </source>
</evidence>
<accession>A0A5R9F0S8</accession>
<dbReference type="PANTHER" id="PTHR11069">
    <property type="entry name" value="GLUCOSYLCERAMIDASE"/>
    <property type="match status" value="1"/>
</dbReference>
<dbReference type="GO" id="GO:0006680">
    <property type="term" value="P:glucosylceramide catabolic process"/>
    <property type="evidence" value="ECO:0007669"/>
    <property type="project" value="TreeGrafter"/>
</dbReference>
<dbReference type="Gene3D" id="2.60.40.1180">
    <property type="entry name" value="Golgi alpha-mannosidase II"/>
    <property type="match status" value="1"/>
</dbReference>
<feature type="domain" description="Glycosyl hydrolase family 30 beta sandwich" evidence="6">
    <location>
        <begin position="380"/>
        <end position="440"/>
    </location>
</feature>
<dbReference type="GO" id="GO:0016020">
    <property type="term" value="C:membrane"/>
    <property type="evidence" value="ECO:0007669"/>
    <property type="project" value="GOC"/>
</dbReference>
<feature type="domain" description="Glycosyl hydrolase family 30 TIM-barrel" evidence="5">
    <location>
        <begin position="46"/>
        <end position="377"/>
    </location>
</feature>
<dbReference type="Gene3D" id="3.20.20.80">
    <property type="entry name" value="Glycosidases"/>
    <property type="match status" value="1"/>
</dbReference>
<dbReference type="InterPro" id="IPR017853">
    <property type="entry name" value="GH"/>
</dbReference>
<evidence type="ECO:0000259" key="6">
    <source>
        <dbReference type="Pfam" id="PF17189"/>
    </source>
</evidence>
<evidence type="ECO:0000256" key="4">
    <source>
        <dbReference type="RuleBase" id="RU361188"/>
    </source>
</evidence>
<evidence type="ECO:0000313" key="7">
    <source>
        <dbReference type="EMBL" id="TLS36036.1"/>
    </source>
</evidence>
<dbReference type="Pfam" id="PF02055">
    <property type="entry name" value="Glyco_hydro_30"/>
    <property type="match status" value="1"/>
</dbReference>
<sequence length="444" mass="50109">MTRIHTARDTGERFSMKELDSSNPAIKEANLCLEINPEVTYQTMLGFGGAFTEASAYSLSLISKEKRDEVIRRYFHPEEGLGYRFGRTHINSCDFSLGNYTYVNEGDISLDSFSIDREKQLVIPLIKDAIKEAGQELHIVSSPWSPPPWMKSNGEMNNGGKLLPEYKAIWASYYVKYVEAMEAEGIPLWGITIQNEPEAKQVWDSCLYSGEEERDFIKNHLGPTLHKHGKENLKVIIWDHNRDVVFERARAVLSDPEAAKYVWGTGIHWYVSEEFENLSKVHQAFPDKHLIFTEGCIEGGVQPEGAWHTGERYGRNIIGDLNNYLEAWIDWNLVLNEKGGPNHVGNYCDAPVIVDTKNDEVYYNSSYYYIGHFSKYIKTGAVRVSCQGATEEILATAFRNPTGEIVVVAMNQGEEELLMNLAISGSEAIVDMPAHSISTFLVNG</sequence>
<dbReference type="InterPro" id="IPR033452">
    <property type="entry name" value="GH30_C"/>
</dbReference>
<dbReference type="Proteomes" id="UP000308230">
    <property type="component" value="Unassembled WGS sequence"/>
</dbReference>
<dbReference type="PRINTS" id="PR00843">
    <property type="entry name" value="GLHYDRLASE30"/>
</dbReference>
<dbReference type="OrthoDB" id="9806701at2"/>
<evidence type="ECO:0000313" key="8">
    <source>
        <dbReference type="Proteomes" id="UP000308230"/>
    </source>
</evidence>
<gene>
    <name evidence="7" type="ORF">FCL54_17620</name>
</gene>
<comment type="similarity">
    <text evidence="1 4">Belongs to the glycosyl hydrolase 30 family.</text>
</comment>
<reference evidence="7 8" key="1">
    <citation type="submission" date="2019-04" db="EMBL/GenBank/DDBJ databases">
        <title>Bacillus caeni sp. nov., a bacterium isolated from mangrove sediment.</title>
        <authorList>
            <person name="Huang H."/>
            <person name="Mo K."/>
            <person name="Hu Y."/>
        </authorList>
    </citation>
    <scope>NUCLEOTIDE SEQUENCE [LARGE SCALE GENOMIC DNA]</scope>
    <source>
        <strain evidence="7 8">HB172195</strain>
    </source>
</reference>
<dbReference type="InterPro" id="IPR033453">
    <property type="entry name" value="Glyco_hydro_30_TIM-barrel"/>
</dbReference>
<dbReference type="SUPFAM" id="SSF51445">
    <property type="entry name" value="(Trans)glycosidases"/>
    <property type="match status" value="1"/>
</dbReference>
<keyword evidence="3 4" id="KW-0378">Hydrolase</keyword>
<protein>
    <submittedName>
        <fullName evidence="7">Glucosylceramidase</fullName>
    </submittedName>
</protein>
<keyword evidence="8" id="KW-1185">Reference proteome</keyword>
<evidence type="ECO:0000256" key="3">
    <source>
        <dbReference type="ARBA" id="ARBA00022801"/>
    </source>
</evidence>
<evidence type="ECO:0000259" key="5">
    <source>
        <dbReference type="Pfam" id="PF02055"/>
    </source>
</evidence>
<evidence type="ECO:0000256" key="1">
    <source>
        <dbReference type="ARBA" id="ARBA00005382"/>
    </source>
</evidence>
<comment type="caution">
    <text evidence="7">The sequence shown here is derived from an EMBL/GenBank/DDBJ whole genome shotgun (WGS) entry which is preliminary data.</text>
</comment>
<dbReference type="GO" id="GO:0004348">
    <property type="term" value="F:glucosylceramidase activity"/>
    <property type="evidence" value="ECO:0007669"/>
    <property type="project" value="InterPro"/>
</dbReference>
<dbReference type="AlphaFoldDB" id="A0A5R9F0S8"/>
<dbReference type="InterPro" id="IPR001139">
    <property type="entry name" value="Glyco_hydro_30"/>
</dbReference>